<name>A0A1H4D4U9_9BURK</name>
<dbReference type="RefSeq" id="WP_092699524.1">
    <property type="nucleotide sequence ID" value="NZ_FNQJ01000022.1"/>
</dbReference>
<dbReference type="SUPFAM" id="SSF88713">
    <property type="entry name" value="Glycoside hydrolase/deacetylase"/>
    <property type="match status" value="1"/>
</dbReference>
<dbReference type="AlphaFoldDB" id="A0A1H4D4U9"/>
<protein>
    <submittedName>
        <fullName evidence="4">Polysaccharide deacetylase</fullName>
    </submittedName>
</protein>
<dbReference type="PANTHER" id="PTHR34216:SF3">
    <property type="entry name" value="POLY-BETA-1,6-N-ACETYL-D-GLUCOSAMINE N-DEACETYLASE"/>
    <property type="match status" value="1"/>
</dbReference>
<dbReference type="STRING" id="592050.SAMN05421875_12256"/>
<dbReference type="InterPro" id="IPR011330">
    <property type="entry name" value="Glyco_hydro/deAcase_b/a-brl"/>
</dbReference>
<dbReference type="Gene3D" id="3.20.20.370">
    <property type="entry name" value="Glycoside hydrolase/deacetylase"/>
    <property type="match status" value="1"/>
</dbReference>
<gene>
    <name evidence="4" type="ORF">SAMN05421875_12256</name>
</gene>
<dbReference type="InterPro" id="IPR051398">
    <property type="entry name" value="Polysacch_Deacetylase"/>
</dbReference>
<evidence type="ECO:0000259" key="3">
    <source>
        <dbReference type="PROSITE" id="PS51677"/>
    </source>
</evidence>
<evidence type="ECO:0000313" key="4">
    <source>
        <dbReference type="EMBL" id="SEA67566.1"/>
    </source>
</evidence>
<sequence length="320" mass="36061">MISRLVLQSLSKDKLSVFLFHKVPQQCDPLVPADVNMARFEQLLDQTFSKLNVLPLEEAIARLVAGTLPRRAACITFDDGYPDWLAGVAPALRRRNLHATFFITSGQLDGVPLWHERILAAVRRLPGPTLDLGIPFLPAQPVVSTDDRRRQVQRLEQELKYLTLYRREQILQQLEATAGVQAAAVSVMTEVQLRDLHNQGFGIGAHTALHPILDYCNPAEVEREIGGTRERLQAIVRGPVNGFAYPNGRPYADFSRLHVDAVKRAGYRYAVTTHWGVADASTSPYQIPRFTPWAERDWHVTFQLVRNLMTEPMQVPEVAT</sequence>
<dbReference type="Pfam" id="PF01522">
    <property type="entry name" value="Polysacc_deac_1"/>
    <property type="match status" value="2"/>
</dbReference>
<dbReference type="PROSITE" id="PS51677">
    <property type="entry name" value="NODB"/>
    <property type="match status" value="1"/>
</dbReference>
<keyword evidence="5" id="KW-1185">Reference proteome</keyword>
<feature type="domain" description="NodB homology" evidence="3">
    <location>
        <begin position="71"/>
        <end position="320"/>
    </location>
</feature>
<evidence type="ECO:0000313" key="5">
    <source>
        <dbReference type="Proteomes" id="UP000199002"/>
    </source>
</evidence>
<dbReference type="PANTHER" id="PTHR34216">
    <property type="match status" value="1"/>
</dbReference>
<dbReference type="EMBL" id="FNQJ01000022">
    <property type="protein sequence ID" value="SEA67566.1"/>
    <property type="molecule type" value="Genomic_DNA"/>
</dbReference>
<keyword evidence="2" id="KW-0732">Signal</keyword>
<dbReference type="InterPro" id="IPR002509">
    <property type="entry name" value="NODB_dom"/>
</dbReference>
<dbReference type="GO" id="GO:0016810">
    <property type="term" value="F:hydrolase activity, acting on carbon-nitrogen (but not peptide) bonds"/>
    <property type="evidence" value="ECO:0007669"/>
    <property type="project" value="InterPro"/>
</dbReference>
<evidence type="ECO:0000256" key="1">
    <source>
        <dbReference type="ARBA" id="ARBA00004613"/>
    </source>
</evidence>
<comment type="subcellular location">
    <subcellularLocation>
        <location evidence="1">Secreted</location>
    </subcellularLocation>
</comment>
<dbReference type="Proteomes" id="UP000199002">
    <property type="component" value="Unassembled WGS sequence"/>
</dbReference>
<accession>A0A1H4D4U9</accession>
<reference evidence="5" key="1">
    <citation type="submission" date="2016-10" db="EMBL/GenBank/DDBJ databases">
        <authorList>
            <person name="Varghese N."/>
            <person name="Submissions S."/>
        </authorList>
    </citation>
    <scope>NUCLEOTIDE SEQUENCE [LARGE SCALE GENOMIC DNA]</scope>
    <source>
        <strain evidence="5">DSM 25157</strain>
    </source>
</reference>
<proteinExistence type="predicted"/>
<dbReference type="GO" id="GO:0005975">
    <property type="term" value="P:carbohydrate metabolic process"/>
    <property type="evidence" value="ECO:0007669"/>
    <property type="project" value="InterPro"/>
</dbReference>
<evidence type="ECO:0000256" key="2">
    <source>
        <dbReference type="ARBA" id="ARBA00022729"/>
    </source>
</evidence>
<dbReference type="GO" id="GO:0005576">
    <property type="term" value="C:extracellular region"/>
    <property type="evidence" value="ECO:0007669"/>
    <property type="project" value="UniProtKB-SubCell"/>
</dbReference>
<dbReference type="CDD" id="cd10918">
    <property type="entry name" value="CE4_NodB_like_5s_6s"/>
    <property type="match status" value="1"/>
</dbReference>
<dbReference type="GeneID" id="34231760"/>
<organism evidence="4 5">
    <name type="scientific">Acidovorax soli</name>
    <dbReference type="NCBI Taxonomy" id="592050"/>
    <lineage>
        <taxon>Bacteria</taxon>
        <taxon>Pseudomonadati</taxon>
        <taxon>Pseudomonadota</taxon>
        <taxon>Betaproteobacteria</taxon>
        <taxon>Burkholderiales</taxon>
        <taxon>Comamonadaceae</taxon>
        <taxon>Acidovorax</taxon>
    </lineage>
</organism>